<evidence type="ECO:0000256" key="1">
    <source>
        <dbReference type="SAM" id="MobiDB-lite"/>
    </source>
</evidence>
<gene>
    <name evidence="2" type="ORF">NKR23_g3920</name>
</gene>
<dbReference type="EMBL" id="JANBVO010000009">
    <property type="protein sequence ID" value="KAJ9149869.1"/>
    <property type="molecule type" value="Genomic_DNA"/>
</dbReference>
<keyword evidence="3" id="KW-1185">Reference proteome</keyword>
<dbReference type="Proteomes" id="UP001174694">
    <property type="component" value="Unassembled WGS sequence"/>
</dbReference>
<feature type="region of interest" description="Disordered" evidence="1">
    <location>
        <begin position="97"/>
        <end position="128"/>
    </location>
</feature>
<evidence type="ECO:0000313" key="2">
    <source>
        <dbReference type="EMBL" id="KAJ9149869.1"/>
    </source>
</evidence>
<feature type="region of interest" description="Disordered" evidence="1">
    <location>
        <begin position="1"/>
        <end position="22"/>
    </location>
</feature>
<accession>A0AA38VGD0</accession>
<evidence type="ECO:0008006" key="4">
    <source>
        <dbReference type="Google" id="ProtNLM"/>
    </source>
</evidence>
<dbReference type="AlphaFoldDB" id="A0AA38VGD0"/>
<evidence type="ECO:0000313" key="3">
    <source>
        <dbReference type="Proteomes" id="UP001174694"/>
    </source>
</evidence>
<proteinExistence type="predicted"/>
<comment type="caution">
    <text evidence="2">The sequence shown here is derived from an EMBL/GenBank/DDBJ whole genome shotgun (WGS) entry which is preliminary data.</text>
</comment>
<name>A0AA38VGD0_9PEZI</name>
<organism evidence="2 3">
    <name type="scientific">Pleurostoma richardsiae</name>
    <dbReference type="NCBI Taxonomy" id="41990"/>
    <lineage>
        <taxon>Eukaryota</taxon>
        <taxon>Fungi</taxon>
        <taxon>Dikarya</taxon>
        <taxon>Ascomycota</taxon>
        <taxon>Pezizomycotina</taxon>
        <taxon>Sordariomycetes</taxon>
        <taxon>Sordariomycetidae</taxon>
        <taxon>Calosphaeriales</taxon>
        <taxon>Pleurostomataceae</taxon>
        <taxon>Pleurostoma</taxon>
    </lineage>
</organism>
<reference evidence="2" key="1">
    <citation type="submission" date="2022-07" db="EMBL/GenBank/DDBJ databases">
        <title>Fungi with potential for degradation of polypropylene.</title>
        <authorList>
            <person name="Gostincar C."/>
        </authorList>
    </citation>
    <scope>NUCLEOTIDE SEQUENCE</scope>
    <source>
        <strain evidence="2">EXF-13308</strain>
    </source>
</reference>
<feature type="compositionally biased region" description="Basic residues" evidence="1">
    <location>
        <begin position="109"/>
        <end position="126"/>
    </location>
</feature>
<protein>
    <recommendedName>
        <fullName evidence="4">Myb-like domain-containing protein</fullName>
    </recommendedName>
</protein>
<sequence length="167" mass="17649">MAPAKNTKKTDSDGASASSTTVKTLSEGEMKFFKAMMENMQSKPDVDWDNVAVCLGLKDSKCARERFRQISVKFGWNEKAGAAPTTPAGRKSGVTTIAAHAGPSTPTKITKRTGKVGTGRGRKRVPTKATAGADLDEFGKDAGQQACPGQTQVEEDVLMVAGRDGKI</sequence>